<evidence type="ECO:0000313" key="4">
    <source>
        <dbReference type="RefSeq" id="XP_034237481.1"/>
    </source>
</evidence>
<dbReference type="GeneID" id="117642954"/>
<keyword evidence="2" id="KW-0732">Signal</keyword>
<feature type="compositionally biased region" description="Polar residues" evidence="1">
    <location>
        <begin position="115"/>
        <end position="173"/>
    </location>
</feature>
<feature type="chain" id="PRO_5028418096" evidence="2">
    <location>
        <begin position="21"/>
        <end position="330"/>
    </location>
</feature>
<dbReference type="KEGG" id="tpal:117642954"/>
<feature type="signal peptide" evidence="2">
    <location>
        <begin position="1"/>
        <end position="20"/>
    </location>
</feature>
<feature type="region of interest" description="Disordered" evidence="1">
    <location>
        <begin position="23"/>
        <end position="330"/>
    </location>
</feature>
<dbReference type="Proteomes" id="UP000515158">
    <property type="component" value="Unplaced"/>
</dbReference>
<feature type="compositionally biased region" description="Low complexity" evidence="1">
    <location>
        <begin position="95"/>
        <end position="114"/>
    </location>
</feature>
<feature type="compositionally biased region" description="Low complexity" evidence="1">
    <location>
        <begin position="174"/>
        <end position="188"/>
    </location>
</feature>
<evidence type="ECO:0000256" key="1">
    <source>
        <dbReference type="SAM" id="MobiDB-lite"/>
    </source>
</evidence>
<dbReference type="InParanoid" id="A0A6P8YL28"/>
<dbReference type="RefSeq" id="XP_034237481.1">
    <property type="nucleotide sequence ID" value="XM_034381590.1"/>
</dbReference>
<feature type="compositionally biased region" description="Polar residues" evidence="1">
    <location>
        <begin position="189"/>
        <end position="207"/>
    </location>
</feature>
<proteinExistence type="predicted"/>
<evidence type="ECO:0000313" key="3">
    <source>
        <dbReference type="Proteomes" id="UP000515158"/>
    </source>
</evidence>
<feature type="compositionally biased region" description="Basic and acidic residues" evidence="1">
    <location>
        <begin position="23"/>
        <end position="32"/>
    </location>
</feature>
<evidence type="ECO:0000256" key="2">
    <source>
        <dbReference type="SAM" id="SignalP"/>
    </source>
</evidence>
<accession>A0A6P8YL28</accession>
<keyword evidence="3" id="KW-1185">Reference proteome</keyword>
<feature type="compositionally biased region" description="Polar residues" evidence="1">
    <location>
        <begin position="81"/>
        <end position="94"/>
    </location>
</feature>
<feature type="compositionally biased region" description="Low complexity" evidence="1">
    <location>
        <begin position="219"/>
        <end position="235"/>
    </location>
</feature>
<feature type="compositionally biased region" description="Polar residues" evidence="1">
    <location>
        <begin position="277"/>
        <end position="298"/>
    </location>
</feature>
<reference evidence="4" key="1">
    <citation type="submission" date="2025-08" db="UniProtKB">
        <authorList>
            <consortium name="RefSeq"/>
        </authorList>
    </citation>
    <scope>IDENTIFICATION</scope>
    <source>
        <tissue evidence="4">Total insect</tissue>
    </source>
</reference>
<feature type="compositionally biased region" description="Gly residues" evidence="1">
    <location>
        <begin position="33"/>
        <end position="51"/>
    </location>
</feature>
<feature type="compositionally biased region" description="Basic and acidic residues" evidence="1">
    <location>
        <begin position="313"/>
        <end position="330"/>
    </location>
</feature>
<feature type="compositionally biased region" description="Low complexity" evidence="1">
    <location>
        <begin position="66"/>
        <end position="80"/>
    </location>
</feature>
<feature type="compositionally biased region" description="Polar residues" evidence="1">
    <location>
        <begin position="240"/>
        <end position="250"/>
    </location>
</feature>
<feature type="compositionally biased region" description="Low complexity" evidence="1">
    <location>
        <begin position="252"/>
        <end position="268"/>
    </location>
</feature>
<organism evidence="4">
    <name type="scientific">Thrips palmi</name>
    <name type="common">Melon thrips</name>
    <dbReference type="NCBI Taxonomy" id="161013"/>
    <lineage>
        <taxon>Eukaryota</taxon>
        <taxon>Metazoa</taxon>
        <taxon>Ecdysozoa</taxon>
        <taxon>Arthropoda</taxon>
        <taxon>Hexapoda</taxon>
        <taxon>Insecta</taxon>
        <taxon>Pterygota</taxon>
        <taxon>Neoptera</taxon>
        <taxon>Paraneoptera</taxon>
        <taxon>Thysanoptera</taxon>
        <taxon>Terebrantia</taxon>
        <taxon>Thripoidea</taxon>
        <taxon>Thripidae</taxon>
        <taxon>Thrips</taxon>
    </lineage>
</organism>
<dbReference type="AlphaFoldDB" id="A0A6P8YL28"/>
<protein>
    <submittedName>
        <fullName evidence="4">Bifunctional endo-1,4-beta-xylanase XylA-like</fullName>
    </submittedName>
</protein>
<name>A0A6P8YL28_THRPL</name>
<sequence>MDRKLLVVTIVLACVASCLARPKWGDAPRHGEVGQGLGQGQGQGPQRGSGSHGLTWTAWTSDDSKSGSSWNSGSNHNSNDPWNSDSSYGHTNAWNSGSNQNSGNHHGQTNGNTNAWNSGSHHGQTNANAWNSDSNQNSGNHQGQTNANAWNSGSPYGQNGGSTNAWNSHGNQNSGSSFSKNGASSQGSTNAWNSGVNQGHNSGSTLDSSRHHYDDQDQVDQVGGDSTWDSSSGSGRNRWSARSQPASQARQVGVVVGRSTGGSSAASTHGQDADSYGQESQWQWSDGSAGSTAQQQQHPAGRPRQGAAVASPRPDRHHDQEDDFYGRREY</sequence>
<gene>
    <name evidence="4" type="primary">LOC117642954</name>
</gene>